<name>A0A9W6MQR0_9HYPH</name>
<keyword evidence="2" id="KW-0645">Protease</keyword>
<evidence type="ECO:0000313" key="12">
    <source>
        <dbReference type="Proteomes" id="UP000758856"/>
    </source>
</evidence>
<dbReference type="Gene3D" id="2.70.70.10">
    <property type="entry name" value="Glucose Permease (Domain IIA)"/>
    <property type="match status" value="1"/>
</dbReference>
<evidence type="ECO:0000313" key="11">
    <source>
        <dbReference type="EMBL" id="MBM7851179.1"/>
    </source>
</evidence>
<dbReference type="InterPro" id="IPR050570">
    <property type="entry name" value="Cell_wall_metabolism_enzyme"/>
</dbReference>
<feature type="coiled-coil region" evidence="7">
    <location>
        <begin position="42"/>
        <end position="76"/>
    </location>
</feature>
<dbReference type="EMBL" id="JAFBCY010000002">
    <property type="protein sequence ID" value="MBM7851179.1"/>
    <property type="molecule type" value="Genomic_DNA"/>
</dbReference>
<dbReference type="InterPro" id="IPR016047">
    <property type="entry name" value="M23ase_b-sheet_dom"/>
</dbReference>
<dbReference type="GO" id="GO:0004222">
    <property type="term" value="F:metalloendopeptidase activity"/>
    <property type="evidence" value="ECO:0007669"/>
    <property type="project" value="TreeGrafter"/>
</dbReference>
<evidence type="ECO:0000256" key="2">
    <source>
        <dbReference type="ARBA" id="ARBA00022670"/>
    </source>
</evidence>
<feature type="coiled-coil region" evidence="7">
    <location>
        <begin position="228"/>
        <end position="262"/>
    </location>
</feature>
<dbReference type="AlphaFoldDB" id="A0A9W6MQR0"/>
<keyword evidence="5" id="KW-0862">Zinc</keyword>
<evidence type="ECO:0000313" key="13">
    <source>
        <dbReference type="Proteomes" id="UP001143400"/>
    </source>
</evidence>
<keyword evidence="3" id="KW-0479">Metal-binding</keyword>
<evidence type="ECO:0000256" key="5">
    <source>
        <dbReference type="ARBA" id="ARBA00022833"/>
    </source>
</evidence>
<reference evidence="10" key="3">
    <citation type="submission" date="2023-01" db="EMBL/GenBank/DDBJ databases">
        <authorList>
            <person name="Sun Q."/>
            <person name="Evtushenko L."/>
        </authorList>
    </citation>
    <scope>NUCLEOTIDE SEQUENCE</scope>
    <source>
        <strain evidence="10">VKM B-1606</strain>
    </source>
</reference>
<dbReference type="PANTHER" id="PTHR21666">
    <property type="entry name" value="PEPTIDASE-RELATED"/>
    <property type="match status" value="1"/>
</dbReference>
<dbReference type="InterPro" id="IPR011055">
    <property type="entry name" value="Dup_hybrid_motif"/>
</dbReference>
<dbReference type="CDD" id="cd12797">
    <property type="entry name" value="M23_peptidase"/>
    <property type="match status" value="1"/>
</dbReference>
<dbReference type="PANTHER" id="PTHR21666:SF288">
    <property type="entry name" value="CELL DIVISION PROTEIN YTFB"/>
    <property type="match status" value="1"/>
</dbReference>
<protein>
    <submittedName>
        <fullName evidence="10">Membrane protein</fullName>
    </submittedName>
    <submittedName>
        <fullName evidence="11">Septal ring factor EnvC (AmiA/AmiB activator)</fullName>
    </submittedName>
</protein>
<evidence type="ECO:0000256" key="4">
    <source>
        <dbReference type="ARBA" id="ARBA00022801"/>
    </source>
</evidence>
<feature type="chain" id="PRO_5040873096" evidence="8">
    <location>
        <begin position="25"/>
        <end position="439"/>
    </location>
</feature>
<comment type="cofactor">
    <cofactor evidence="1">
        <name>Zn(2+)</name>
        <dbReference type="ChEBI" id="CHEBI:29105"/>
    </cofactor>
</comment>
<gene>
    <name evidence="10" type="ORF">GCM10008170_02550</name>
    <name evidence="11" type="ORF">JOD31_001404</name>
</gene>
<evidence type="ECO:0000256" key="6">
    <source>
        <dbReference type="ARBA" id="ARBA00023049"/>
    </source>
</evidence>
<evidence type="ECO:0000313" key="10">
    <source>
        <dbReference type="EMBL" id="GLK54236.1"/>
    </source>
</evidence>
<dbReference type="SUPFAM" id="SSF51261">
    <property type="entry name" value="Duplicated hybrid motif"/>
    <property type="match status" value="1"/>
</dbReference>
<evidence type="ECO:0000256" key="1">
    <source>
        <dbReference type="ARBA" id="ARBA00001947"/>
    </source>
</evidence>
<dbReference type="GO" id="GO:0046872">
    <property type="term" value="F:metal ion binding"/>
    <property type="evidence" value="ECO:0007669"/>
    <property type="project" value="UniProtKB-KW"/>
</dbReference>
<feature type="signal peptide" evidence="8">
    <location>
        <begin position="1"/>
        <end position="24"/>
    </location>
</feature>
<dbReference type="Gene3D" id="6.10.250.3150">
    <property type="match status" value="1"/>
</dbReference>
<evidence type="ECO:0000259" key="9">
    <source>
        <dbReference type="Pfam" id="PF01551"/>
    </source>
</evidence>
<dbReference type="EMBL" id="BSFF01000001">
    <property type="protein sequence ID" value="GLK54236.1"/>
    <property type="molecule type" value="Genomic_DNA"/>
</dbReference>
<reference evidence="10" key="1">
    <citation type="journal article" date="2014" name="Int. J. Syst. Evol. Microbiol.">
        <title>Complete genome sequence of Corynebacterium casei LMG S-19264T (=DSM 44701T), isolated from a smear-ripened cheese.</title>
        <authorList>
            <consortium name="US DOE Joint Genome Institute (JGI-PGF)"/>
            <person name="Walter F."/>
            <person name="Albersmeier A."/>
            <person name="Kalinowski J."/>
            <person name="Ruckert C."/>
        </authorList>
    </citation>
    <scope>NUCLEOTIDE SEQUENCE</scope>
    <source>
        <strain evidence="10">VKM B-1606</strain>
    </source>
</reference>
<comment type="caution">
    <text evidence="10">The sequence shown here is derived from an EMBL/GenBank/DDBJ whole genome shotgun (WGS) entry which is preliminary data.</text>
</comment>
<sequence>MSRLRLLRALGLGAALAAASGAFARAQDGPPPAVSEDQRKALDEKRDALRLADEERQRIAAEIEALKGERGKLQAALIDAAGAIRQREPQVAERETRIAEMAESERQLKASLLARRGVLAEVIAALQRMGRQPPPALLVRPNDALEAVRSAILLGAVVPDMRAEAESLGSDLREMSRLKGMMTDERDELAGELADLGRERARLAALVDERQRRMGARETDLADETAKAQAIARDVKDLEGLIARVEQEVAGARAAAEAAQAAAAAGRPAGDETRRKVDLAALHDATRLAPALPFAETRGMLPLPVSGQKLRDFGRPNGAGGAEQGLSLATRPGAPVTAPADGWVVYAGPFRSYGQLLILDAGGGYHILLAGMERITVGLKQFVLKGEPVAVMSGDPSGATPTAAAGAQKSVLYVEFRKDGGSIDPTPWWAGVPGEKVGG</sequence>
<evidence type="ECO:0000256" key="3">
    <source>
        <dbReference type="ARBA" id="ARBA00022723"/>
    </source>
</evidence>
<dbReference type="RefSeq" id="WP_204949588.1">
    <property type="nucleotide sequence ID" value="NZ_BSFF01000001.1"/>
</dbReference>
<keyword evidence="6" id="KW-0482">Metalloprotease</keyword>
<proteinExistence type="predicted"/>
<dbReference type="GO" id="GO:0006508">
    <property type="term" value="P:proteolysis"/>
    <property type="evidence" value="ECO:0007669"/>
    <property type="project" value="UniProtKB-KW"/>
</dbReference>
<dbReference type="Proteomes" id="UP001143400">
    <property type="component" value="Unassembled WGS sequence"/>
</dbReference>
<accession>A0A9W6MQR0</accession>
<dbReference type="Pfam" id="PF01551">
    <property type="entry name" value="Peptidase_M23"/>
    <property type="match status" value="1"/>
</dbReference>
<dbReference type="Proteomes" id="UP000758856">
    <property type="component" value="Unassembled WGS sequence"/>
</dbReference>
<keyword evidence="4" id="KW-0378">Hydrolase</keyword>
<evidence type="ECO:0000256" key="8">
    <source>
        <dbReference type="SAM" id="SignalP"/>
    </source>
</evidence>
<keyword evidence="8" id="KW-0732">Signal</keyword>
<keyword evidence="7" id="KW-0175">Coiled coil</keyword>
<keyword evidence="12" id="KW-1185">Reference proteome</keyword>
<reference evidence="11 12" key="2">
    <citation type="submission" date="2021-01" db="EMBL/GenBank/DDBJ databases">
        <title>Genomic Encyclopedia of Type Strains, Phase IV (KMG-IV): sequencing the most valuable type-strain genomes for metagenomic binning, comparative biology and taxonomic classification.</title>
        <authorList>
            <person name="Goeker M."/>
        </authorList>
    </citation>
    <scope>NUCLEOTIDE SEQUENCE [LARGE SCALE GENOMIC DNA]</scope>
    <source>
        <strain evidence="11 12">DSM 6130</strain>
    </source>
</reference>
<organism evidence="10 13">
    <name type="scientific">Methylopila capsulata</name>
    <dbReference type="NCBI Taxonomy" id="61654"/>
    <lineage>
        <taxon>Bacteria</taxon>
        <taxon>Pseudomonadati</taxon>
        <taxon>Pseudomonadota</taxon>
        <taxon>Alphaproteobacteria</taxon>
        <taxon>Hyphomicrobiales</taxon>
        <taxon>Methylopilaceae</taxon>
        <taxon>Methylopila</taxon>
    </lineage>
</organism>
<feature type="domain" description="M23ase beta-sheet core" evidence="9">
    <location>
        <begin position="323"/>
        <end position="425"/>
    </location>
</feature>
<evidence type="ECO:0000256" key="7">
    <source>
        <dbReference type="SAM" id="Coils"/>
    </source>
</evidence>